<dbReference type="Proteomes" id="UP000095342">
    <property type="component" value="Plasmid pAPV6"/>
</dbReference>
<dbReference type="AlphaFoldDB" id="A0A1D8KCX4"/>
<keyword evidence="2" id="KW-1185">Reference proteome</keyword>
<evidence type="ECO:0000313" key="2">
    <source>
        <dbReference type="Proteomes" id="UP000095342"/>
    </source>
</evidence>
<proteinExistence type="predicted"/>
<dbReference type="InterPro" id="IPR019701">
    <property type="entry name" value="Phage_P22_NinX"/>
</dbReference>
<name>A0A1D8KCX4_9GAMM</name>
<dbReference type="RefSeq" id="WP_070074339.1">
    <property type="nucleotide sequence ID" value="NZ_CP017449.1"/>
</dbReference>
<geneLocation type="plasmid" evidence="2">
    <name>papv6</name>
</geneLocation>
<sequence length="136" mass="15067">MALIDVQQLSGQALNWALAACELQRLEAAGVPVKAWVIGHHEAGDTCCYDAEDWSQIGPIMAREGICPRKLLAPESPYNGHWLAAYEDETYGDTKDRRPKLFRHEVAQVAIARCYIARRLGIRIEIPDALALPDAA</sequence>
<accession>A0A1D8KCX4</accession>
<protein>
    <recommendedName>
        <fullName evidence="3">DUF2591 domain-containing protein</fullName>
    </recommendedName>
</protein>
<dbReference type="KEGG" id="aaeo:BJI67_16385"/>
<dbReference type="EMBL" id="CP017449">
    <property type="protein sequence ID" value="AOV18816.1"/>
    <property type="molecule type" value="Genomic_DNA"/>
</dbReference>
<organism evidence="1 2">
    <name type="scientific">Acidihalobacter aeolianus</name>
    <dbReference type="NCBI Taxonomy" id="2792603"/>
    <lineage>
        <taxon>Bacteria</taxon>
        <taxon>Pseudomonadati</taxon>
        <taxon>Pseudomonadota</taxon>
        <taxon>Gammaproteobacteria</taxon>
        <taxon>Chromatiales</taxon>
        <taxon>Ectothiorhodospiraceae</taxon>
        <taxon>Acidihalobacter</taxon>
    </lineage>
</organism>
<dbReference type="Pfam" id="PF10765">
    <property type="entry name" value="Phage_P22_NinX"/>
    <property type="match status" value="1"/>
</dbReference>
<gene>
    <name evidence="1" type="ORF">BJI67_16385</name>
</gene>
<keyword evidence="1" id="KW-0614">Plasmid</keyword>
<evidence type="ECO:0000313" key="1">
    <source>
        <dbReference type="EMBL" id="AOV18816.1"/>
    </source>
</evidence>
<evidence type="ECO:0008006" key="3">
    <source>
        <dbReference type="Google" id="ProtNLM"/>
    </source>
</evidence>
<reference evidence="1 2" key="1">
    <citation type="submission" date="2016-09" db="EMBL/GenBank/DDBJ databases">
        <title>Acidihalobacter prosperus V6 (DSM14174).</title>
        <authorList>
            <person name="Khaleque H.N."/>
            <person name="Ramsay J.P."/>
            <person name="Murphy R.J.T."/>
            <person name="Kaksonen A.H."/>
            <person name="Boxall N.J."/>
            <person name="Watkin E.L.J."/>
        </authorList>
    </citation>
    <scope>NUCLEOTIDE SEQUENCE [LARGE SCALE GENOMIC DNA]</scope>
    <source>
        <strain evidence="1 2">V6</strain>
        <plasmid evidence="2">papv6</plasmid>
    </source>
</reference>